<organism evidence="2">
    <name type="scientific">termite gut metagenome</name>
    <dbReference type="NCBI Taxonomy" id="433724"/>
    <lineage>
        <taxon>unclassified sequences</taxon>
        <taxon>metagenomes</taxon>
        <taxon>organismal metagenomes</taxon>
    </lineage>
</organism>
<dbReference type="GO" id="GO:0008233">
    <property type="term" value="F:peptidase activity"/>
    <property type="evidence" value="ECO:0007669"/>
    <property type="project" value="UniProtKB-KW"/>
</dbReference>
<protein>
    <submittedName>
        <fullName evidence="2">Putative cysteine protease YraA</fullName>
        <ecNumber evidence="2">3.2.-.-</ecNumber>
    </submittedName>
</protein>
<dbReference type="AlphaFoldDB" id="A0A5J4Q5I7"/>
<dbReference type="NCBIfam" id="TIGR01383">
    <property type="entry name" value="not_thiJ"/>
    <property type="match status" value="1"/>
</dbReference>
<dbReference type="PANTHER" id="PTHR48094:SF12">
    <property type="entry name" value="PARKINSON DISEASE PROTEIN 7 HOMOLOG"/>
    <property type="match status" value="1"/>
</dbReference>
<reference evidence="2" key="1">
    <citation type="submission" date="2019-03" db="EMBL/GenBank/DDBJ databases">
        <title>Single cell metagenomics reveals metabolic interactions within the superorganism composed of flagellate Streblomastix strix and complex community of Bacteroidetes bacteria on its surface.</title>
        <authorList>
            <person name="Treitli S.C."/>
            <person name="Kolisko M."/>
            <person name="Husnik F."/>
            <person name="Keeling P."/>
            <person name="Hampl V."/>
        </authorList>
    </citation>
    <scope>NUCLEOTIDE SEQUENCE</scope>
    <source>
        <strain evidence="2">STM</strain>
    </source>
</reference>
<dbReference type="InterPro" id="IPR002818">
    <property type="entry name" value="DJ-1/PfpI"/>
</dbReference>
<keyword evidence="2" id="KW-0645">Protease</keyword>
<name>A0A5J4Q5I7_9ZZZZ</name>
<dbReference type="CDD" id="cd03135">
    <property type="entry name" value="GATase1_DJ-1"/>
    <property type="match status" value="1"/>
</dbReference>
<accession>A0A5J4Q5I7</accession>
<comment type="caution">
    <text evidence="2">The sequence shown here is derived from an EMBL/GenBank/DDBJ whole genome shotgun (WGS) entry which is preliminary data.</text>
</comment>
<dbReference type="PANTHER" id="PTHR48094">
    <property type="entry name" value="PROTEIN/NUCLEIC ACID DEGLYCASE DJ-1-RELATED"/>
    <property type="match status" value="1"/>
</dbReference>
<feature type="domain" description="DJ-1/PfpI" evidence="1">
    <location>
        <begin position="5"/>
        <end position="163"/>
    </location>
</feature>
<dbReference type="InterPro" id="IPR050325">
    <property type="entry name" value="Prot/Nucl_acid_deglycase"/>
</dbReference>
<dbReference type="EC" id="3.2.-.-" evidence="2"/>
<proteinExistence type="predicted"/>
<evidence type="ECO:0000259" key="1">
    <source>
        <dbReference type="Pfam" id="PF01965"/>
    </source>
</evidence>
<dbReference type="GO" id="GO:0016798">
    <property type="term" value="F:hydrolase activity, acting on glycosyl bonds"/>
    <property type="evidence" value="ECO:0007669"/>
    <property type="project" value="UniProtKB-KW"/>
</dbReference>
<dbReference type="SUPFAM" id="SSF52317">
    <property type="entry name" value="Class I glutamine amidotransferase-like"/>
    <property type="match status" value="1"/>
</dbReference>
<dbReference type="Pfam" id="PF01965">
    <property type="entry name" value="DJ-1_PfpI"/>
    <property type="match status" value="1"/>
</dbReference>
<sequence length="181" mass="19179">MNSTAYVFFVDGFEEIEAIASVDILRRAGLKVKMISITDDRVVTGSHGIPVLCDDLFDETDFADAETLLLPGGTVALGEHKGLCKLLVNFAENNKLIAAICAAPSILGTLGLLKGKKATCYPGFEKYLEGAEHTGEQVVKDGNIITGKGPGTSMEFALAVVEQTAGKDKAGELARAMCVKR</sequence>
<dbReference type="InterPro" id="IPR029062">
    <property type="entry name" value="Class_I_gatase-like"/>
</dbReference>
<dbReference type="Gene3D" id="3.40.50.880">
    <property type="match status" value="1"/>
</dbReference>
<keyword evidence="2" id="KW-0326">Glycosidase</keyword>
<dbReference type="InterPro" id="IPR006287">
    <property type="entry name" value="DJ-1"/>
</dbReference>
<dbReference type="EMBL" id="SNRY01004593">
    <property type="protein sequence ID" value="KAA6317226.1"/>
    <property type="molecule type" value="Genomic_DNA"/>
</dbReference>
<keyword evidence="2" id="KW-0378">Hydrolase</keyword>
<dbReference type="GO" id="GO:0005737">
    <property type="term" value="C:cytoplasm"/>
    <property type="evidence" value="ECO:0007669"/>
    <property type="project" value="TreeGrafter"/>
</dbReference>
<dbReference type="GO" id="GO:0006508">
    <property type="term" value="P:proteolysis"/>
    <property type="evidence" value="ECO:0007669"/>
    <property type="project" value="UniProtKB-KW"/>
</dbReference>
<evidence type="ECO:0000313" key="2">
    <source>
        <dbReference type="EMBL" id="KAA6317226.1"/>
    </source>
</evidence>
<gene>
    <name evidence="2" type="ORF">EZS27_032586</name>
</gene>